<evidence type="ECO:0000313" key="1">
    <source>
        <dbReference type="EMBL" id="MCJ8014180.1"/>
    </source>
</evidence>
<reference evidence="1" key="1">
    <citation type="submission" date="2022-04" db="EMBL/GenBank/DDBJ databases">
        <title>Paenibacillus mangrovi sp. nov., a novel endophytic bacterium isolated from bark of Kandelia candel.</title>
        <authorList>
            <person name="Tuo L."/>
        </authorList>
    </citation>
    <scope>NUCLEOTIDE SEQUENCE</scope>
    <source>
        <strain evidence="1">KQZ6P-2</strain>
    </source>
</reference>
<gene>
    <name evidence="1" type="ORF">MUG84_20930</name>
</gene>
<dbReference type="InterPro" id="IPR025906">
    <property type="entry name" value="YjfB_motility"/>
</dbReference>
<name>A0A9X1WUX5_9BACL</name>
<dbReference type="Proteomes" id="UP001139347">
    <property type="component" value="Unassembled WGS sequence"/>
</dbReference>
<proteinExistence type="predicted"/>
<dbReference type="Pfam" id="PF14070">
    <property type="entry name" value="YjfB_motility"/>
    <property type="match status" value="1"/>
</dbReference>
<sequence>MAKGQAELQGQNLIQMMEKSVDPNFGKHIDVSV</sequence>
<organism evidence="1 2">
    <name type="scientific">Paenibacillus mangrovi</name>
    <dbReference type="NCBI Taxonomy" id="2931978"/>
    <lineage>
        <taxon>Bacteria</taxon>
        <taxon>Bacillati</taxon>
        <taxon>Bacillota</taxon>
        <taxon>Bacilli</taxon>
        <taxon>Bacillales</taxon>
        <taxon>Paenibacillaceae</taxon>
        <taxon>Paenibacillus</taxon>
    </lineage>
</organism>
<dbReference type="EMBL" id="JALIRP010000009">
    <property type="protein sequence ID" value="MCJ8014180.1"/>
    <property type="molecule type" value="Genomic_DNA"/>
</dbReference>
<dbReference type="RefSeq" id="WP_244728522.1">
    <property type="nucleotide sequence ID" value="NZ_JALIRP010000009.1"/>
</dbReference>
<evidence type="ECO:0000313" key="2">
    <source>
        <dbReference type="Proteomes" id="UP001139347"/>
    </source>
</evidence>
<protein>
    <submittedName>
        <fullName evidence="1">Motility protein</fullName>
    </submittedName>
</protein>
<comment type="caution">
    <text evidence="1">The sequence shown here is derived from an EMBL/GenBank/DDBJ whole genome shotgun (WGS) entry which is preliminary data.</text>
</comment>
<accession>A0A9X1WUX5</accession>
<dbReference type="AlphaFoldDB" id="A0A9X1WUX5"/>
<keyword evidence="2" id="KW-1185">Reference proteome</keyword>